<dbReference type="AlphaFoldDB" id="A0A154BNV9"/>
<dbReference type="SUPFAM" id="SSF51735">
    <property type="entry name" value="NAD(P)-binding Rossmann-fold domains"/>
    <property type="match status" value="1"/>
</dbReference>
<dbReference type="EMBL" id="LSGP01000020">
    <property type="protein sequence ID" value="KYZ75693.1"/>
    <property type="molecule type" value="Genomic_DNA"/>
</dbReference>
<dbReference type="InterPro" id="IPR006096">
    <property type="entry name" value="Glu/Leu/Phe/Val/Trp_DH_C"/>
</dbReference>
<dbReference type="GO" id="GO:0006538">
    <property type="term" value="P:L-glutamate catabolic process"/>
    <property type="evidence" value="ECO:0007669"/>
    <property type="project" value="TreeGrafter"/>
</dbReference>
<dbReference type="STRING" id="1794912.AXX12_10800"/>
<feature type="domain" description="Glutamate/phenylalanine/leucine/valine/L-tryptophan dehydrogenase C-terminal" evidence="2">
    <location>
        <begin position="3"/>
        <end position="99"/>
    </location>
</feature>
<dbReference type="Gene3D" id="3.40.50.720">
    <property type="entry name" value="NAD(P)-binding Rossmann-like Domain"/>
    <property type="match status" value="1"/>
</dbReference>
<evidence type="ECO:0000259" key="2">
    <source>
        <dbReference type="Pfam" id="PF00208"/>
    </source>
</evidence>
<dbReference type="GO" id="GO:0004352">
    <property type="term" value="F:glutamate dehydrogenase (NAD+) activity"/>
    <property type="evidence" value="ECO:0007669"/>
    <property type="project" value="TreeGrafter"/>
</dbReference>
<dbReference type="Proteomes" id="UP000076268">
    <property type="component" value="Unassembled WGS sequence"/>
</dbReference>
<reference evidence="3 4" key="1">
    <citation type="submission" date="2016-02" db="EMBL/GenBank/DDBJ databases">
        <title>Anaerosporomusa subterraneum gen. nov., sp. nov., a spore-forming obligate anaerobe isolated from saprolite.</title>
        <authorList>
            <person name="Choi J.K."/>
            <person name="Shah M."/>
            <person name="Yee N."/>
        </authorList>
    </citation>
    <scope>NUCLEOTIDE SEQUENCE [LARGE SCALE GENOMIC DNA]</scope>
    <source>
        <strain evidence="3 4">RU4</strain>
    </source>
</reference>
<proteinExistence type="predicted"/>
<dbReference type="PANTHER" id="PTHR11606:SF13">
    <property type="entry name" value="GLUTAMATE DEHYDROGENASE 1, MITOCHONDRIAL"/>
    <property type="match status" value="1"/>
</dbReference>
<name>A0A154BNV9_ANASB</name>
<accession>A0A154BNV9</accession>
<evidence type="ECO:0000313" key="3">
    <source>
        <dbReference type="EMBL" id="KYZ75693.1"/>
    </source>
</evidence>
<dbReference type="PANTHER" id="PTHR11606">
    <property type="entry name" value="GLUTAMATE DEHYDROGENASE"/>
    <property type="match status" value="1"/>
</dbReference>
<evidence type="ECO:0000313" key="4">
    <source>
        <dbReference type="Proteomes" id="UP000076268"/>
    </source>
</evidence>
<keyword evidence="4" id="KW-1185">Reference proteome</keyword>
<dbReference type="InterPro" id="IPR036291">
    <property type="entry name" value="NAD(P)-bd_dom_sf"/>
</dbReference>
<dbReference type="RefSeq" id="WP_066243325.1">
    <property type="nucleotide sequence ID" value="NZ_LSGP01000020.1"/>
</dbReference>
<dbReference type="Pfam" id="PF00208">
    <property type="entry name" value="ELFV_dehydrog"/>
    <property type="match status" value="1"/>
</dbReference>
<evidence type="ECO:0000256" key="1">
    <source>
        <dbReference type="ARBA" id="ARBA00023002"/>
    </source>
</evidence>
<gene>
    <name evidence="3" type="ORF">AXX12_10800</name>
</gene>
<keyword evidence="1" id="KW-0560">Oxidoreductase</keyword>
<organism evidence="3 4">
    <name type="scientific">Anaerosporomusa subterranea</name>
    <dbReference type="NCBI Taxonomy" id="1794912"/>
    <lineage>
        <taxon>Bacteria</taxon>
        <taxon>Bacillati</taxon>
        <taxon>Bacillota</taxon>
        <taxon>Negativicutes</taxon>
        <taxon>Acetonemataceae</taxon>
        <taxon>Anaerosporomusa</taxon>
    </lineage>
</organism>
<protein>
    <recommendedName>
        <fullName evidence="2">Glutamate/phenylalanine/leucine/valine/L-tryptophan dehydrogenase C-terminal domain-containing protein</fullName>
    </recommendedName>
</protein>
<comment type="caution">
    <text evidence="3">The sequence shown here is derived from an EMBL/GenBank/DDBJ whole genome shotgun (WGS) entry which is preliminary data.</text>
</comment>
<sequence length="102" mass="11431">MQIEGANGPTTKDADAILPQKGVMVPDILGNAGGLVVSYFEWVQNKSPSCGMKTILITTWKKLRKKRLKKFEWFILKAVSMRMAAYALDRVVKAKKLRGNFS</sequence>